<protein>
    <submittedName>
        <fullName evidence="2">Uncharacterized protein</fullName>
    </submittedName>
</protein>
<feature type="compositionally biased region" description="Basic and acidic residues" evidence="1">
    <location>
        <begin position="259"/>
        <end position="300"/>
    </location>
</feature>
<feature type="compositionally biased region" description="Low complexity" evidence="1">
    <location>
        <begin position="27"/>
        <end position="38"/>
    </location>
</feature>
<feature type="region of interest" description="Disordered" evidence="1">
    <location>
        <begin position="160"/>
        <end position="512"/>
    </location>
</feature>
<name>A0A7S0FE58_9DINO</name>
<dbReference type="AlphaFoldDB" id="A0A7S0FE58"/>
<feature type="compositionally biased region" description="Basic and acidic residues" evidence="1">
    <location>
        <begin position="416"/>
        <end position="427"/>
    </location>
</feature>
<feature type="compositionally biased region" description="Basic residues" evidence="1">
    <location>
        <begin position="190"/>
        <end position="200"/>
    </location>
</feature>
<feature type="compositionally biased region" description="Low complexity" evidence="1">
    <location>
        <begin position="310"/>
        <end position="319"/>
    </location>
</feature>
<dbReference type="EMBL" id="HBEG01016410">
    <property type="protein sequence ID" value="CAD8354492.1"/>
    <property type="molecule type" value="Transcribed_RNA"/>
</dbReference>
<proteinExistence type="predicted"/>
<organism evidence="2">
    <name type="scientific">Pyrodinium bahamense</name>
    <dbReference type="NCBI Taxonomy" id="73915"/>
    <lineage>
        <taxon>Eukaryota</taxon>
        <taxon>Sar</taxon>
        <taxon>Alveolata</taxon>
        <taxon>Dinophyceae</taxon>
        <taxon>Gonyaulacales</taxon>
        <taxon>Pyrocystaceae</taxon>
        <taxon>Pyrodinium</taxon>
    </lineage>
</organism>
<gene>
    <name evidence="2" type="ORF">PBAH0796_LOCUS9859</name>
</gene>
<sequence>MPALLTPVDTAGLPPPSMERGGPVNDVSAPSPVEVAAAPREDAESALKSRVAMLREKLLQKRQEQDGLPGPAPGGEEPTGPKMSALEGKEPRDASSSLVDSFLAEDSNRHALQALAEDLAKKRGGSGKDMLGPPPEVDIPRAQMGDEMLDDFMSRSRVGLGAKGPAEARVNGTRGATVADDEVEAPARDKKAKRKKKHREKPPTPDNVFLPQEPCEAQEPVASAEVEGAAAERQGTGHAAAAEPQGKVEVRLKKRKKDKEKAKKERAKRDESEDPKCFKKVAERPKRVELKPRRECIDPKKARKRKKESSSSSSSTSSTNDSDAVDNESSEPPSSGARRAEEKKAKRHKVGRSDAAKAVERKTEERKARQRHAEEAAKHKDRKAKEHKERGRERREQSARLAERQDRSRHKSCSRRRSESPTREQSQRHRRGGRSHGHSRSHSHGCSRRHGRGSRSRRRGHVGGSSRGDGGRRSHSGRRRPLSSESSSVGSSGRRGSRSASSGRGCGKEISNGEYKPYSRVVLHGLQVNTDLNGLCGIVAPPGLPQSGDMTGTYKVRLETAREVGVKPANLQPARRKLSPSRERRLRMVLEQMKAA</sequence>
<evidence type="ECO:0000256" key="1">
    <source>
        <dbReference type="SAM" id="MobiDB-lite"/>
    </source>
</evidence>
<evidence type="ECO:0000313" key="2">
    <source>
        <dbReference type="EMBL" id="CAD8354492.1"/>
    </source>
</evidence>
<accession>A0A7S0FE58</accession>
<feature type="compositionally biased region" description="Basic and acidic residues" evidence="1">
    <location>
        <begin position="351"/>
        <end position="406"/>
    </location>
</feature>
<feature type="compositionally biased region" description="Basic residues" evidence="1">
    <location>
        <begin position="428"/>
        <end position="461"/>
    </location>
</feature>
<feature type="compositionally biased region" description="Low complexity" evidence="1">
    <location>
        <begin position="219"/>
        <end position="232"/>
    </location>
</feature>
<feature type="compositionally biased region" description="Low complexity" evidence="1">
    <location>
        <begin position="483"/>
        <end position="503"/>
    </location>
</feature>
<feature type="region of interest" description="Disordered" evidence="1">
    <location>
        <begin position="1"/>
        <end position="98"/>
    </location>
</feature>
<feature type="compositionally biased region" description="Basic and acidic residues" evidence="1">
    <location>
        <begin position="39"/>
        <end position="65"/>
    </location>
</feature>
<reference evidence="2" key="1">
    <citation type="submission" date="2021-01" db="EMBL/GenBank/DDBJ databases">
        <authorList>
            <person name="Corre E."/>
            <person name="Pelletier E."/>
            <person name="Niang G."/>
            <person name="Scheremetjew M."/>
            <person name="Finn R."/>
            <person name="Kale V."/>
            <person name="Holt S."/>
            <person name="Cochrane G."/>
            <person name="Meng A."/>
            <person name="Brown T."/>
            <person name="Cohen L."/>
        </authorList>
    </citation>
    <scope>NUCLEOTIDE SEQUENCE</scope>
    <source>
        <strain evidence="2">Pbaha01</strain>
    </source>
</reference>